<evidence type="ECO:0000259" key="3">
    <source>
        <dbReference type="PROSITE" id="PS51352"/>
    </source>
</evidence>
<dbReference type="PROSITE" id="PS00194">
    <property type="entry name" value="THIOREDOXIN_1"/>
    <property type="match status" value="1"/>
</dbReference>
<protein>
    <submittedName>
        <fullName evidence="4">Redoxin domain-containing protein</fullName>
    </submittedName>
</protein>
<dbReference type="Proteomes" id="UP000516320">
    <property type="component" value="Chromosome"/>
</dbReference>
<feature type="region of interest" description="Disordered" evidence="1">
    <location>
        <begin position="29"/>
        <end position="63"/>
    </location>
</feature>
<keyword evidence="5" id="KW-1185">Reference proteome</keyword>
<dbReference type="RefSeq" id="WP_187974903.1">
    <property type="nucleotide sequence ID" value="NZ_CP046884.1"/>
</dbReference>
<evidence type="ECO:0000313" key="5">
    <source>
        <dbReference type="Proteomes" id="UP000516320"/>
    </source>
</evidence>
<keyword evidence="2" id="KW-1133">Transmembrane helix</keyword>
<organism evidence="4 5">
    <name type="scientific">Corynebacterium poyangense</name>
    <dbReference type="NCBI Taxonomy" id="2684405"/>
    <lineage>
        <taxon>Bacteria</taxon>
        <taxon>Bacillati</taxon>
        <taxon>Actinomycetota</taxon>
        <taxon>Actinomycetes</taxon>
        <taxon>Mycobacteriales</taxon>
        <taxon>Corynebacteriaceae</taxon>
        <taxon>Corynebacterium</taxon>
    </lineage>
</organism>
<dbReference type="Pfam" id="PF00085">
    <property type="entry name" value="Thioredoxin"/>
    <property type="match status" value="1"/>
</dbReference>
<name>A0A7H0SLM3_9CORY</name>
<proteinExistence type="predicted"/>
<evidence type="ECO:0000313" key="4">
    <source>
        <dbReference type="EMBL" id="QNQ89448.1"/>
    </source>
</evidence>
<sequence length="198" mass="21313">MRPEIRWSILGVIVISVVVLLTVPMMLRSSDDSTPTPTANPDDSSTSPTTHSEIAAPPGSRPDCPDIDLAGTSLECLGGHRQPVAQKHMVVVNLWAWWCAPCREEIPLLSSYADHHPEYTVVGVHVDSAGDAGADMLNDLGTSLASFQDGAQQLALKLGLPKVVPITLVFRDGHQVGMFPQVFHSEEELDKAIDSVLS</sequence>
<accession>A0A7H0SLM3</accession>
<keyword evidence="2" id="KW-0812">Transmembrane</keyword>
<dbReference type="CDD" id="cd02966">
    <property type="entry name" value="TlpA_like_family"/>
    <property type="match status" value="1"/>
</dbReference>
<dbReference type="EMBL" id="CP046884">
    <property type="protein sequence ID" value="QNQ89448.1"/>
    <property type="molecule type" value="Genomic_DNA"/>
</dbReference>
<dbReference type="InterPro" id="IPR036249">
    <property type="entry name" value="Thioredoxin-like_sf"/>
</dbReference>
<evidence type="ECO:0000256" key="2">
    <source>
        <dbReference type="SAM" id="Phobius"/>
    </source>
</evidence>
<reference evidence="4 5" key="1">
    <citation type="submission" date="2019-12" db="EMBL/GenBank/DDBJ databases">
        <title>Corynebacterium sp. nov., isolated from feces of the Anser Albifrons in China.</title>
        <authorList>
            <person name="Liu Q."/>
        </authorList>
    </citation>
    <scope>NUCLEOTIDE SEQUENCE [LARGE SCALE GENOMIC DNA]</scope>
    <source>
        <strain evidence="4 5">4H37-19</strain>
    </source>
</reference>
<keyword evidence="2" id="KW-0472">Membrane</keyword>
<feature type="domain" description="Thioredoxin" evidence="3">
    <location>
        <begin position="34"/>
        <end position="198"/>
    </location>
</feature>
<gene>
    <name evidence="4" type="ORF">GP475_01485</name>
</gene>
<dbReference type="SUPFAM" id="SSF52833">
    <property type="entry name" value="Thioredoxin-like"/>
    <property type="match status" value="1"/>
</dbReference>
<dbReference type="InterPro" id="IPR017937">
    <property type="entry name" value="Thioredoxin_CS"/>
</dbReference>
<feature type="transmembrane region" description="Helical" evidence="2">
    <location>
        <begin position="7"/>
        <end position="27"/>
    </location>
</feature>
<dbReference type="Gene3D" id="3.40.30.10">
    <property type="entry name" value="Glutaredoxin"/>
    <property type="match status" value="1"/>
</dbReference>
<evidence type="ECO:0000256" key="1">
    <source>
        <dbReference type="SAM" id="MobiDB-lite"/>
    </source>
</evidence>
<dbReference type="InterPro" id="IPR013766">
    <property type="entry name" value="Thioredoxin_domain"/>
</dbReference>
<feature type="compositionally biased region" description="Low complexity" evidence="1">
    <location>
        <begin position="32"/>
        <end position="50"/>
    </location>
</feature>
<dbReference type="AlphaFoldDB" id="A0A7H0SLM3"/>
<dbReference type="PROSITE" id="PS51352">
    <property type="entry name" value="THIOREDOXIN_2"/>
    <property type="match status" value="1"/>
</dbReference>
<dbReference type="KEGG" id="cpoy:GP475_01485"/>